<reference evidence="1" key="1">
    <citation type="submission" date="2021-01" db="EMBL/GenBank/DDBJ databases">
        <authorList>
            <person name="Corre E."/>
            <person name="Pelletier E."/>
            <person name="Niang G."/>
            <person name="Scheremetjew M."/>
            <person name="Finn R."/>
            <person name="Kale V."/>
            <person name="Holt S."/>
            <person name="Cochrane G."/>
            <person name="Meng A."/>
            <person name="Brown T."/>
            <person name="Cohen L."/>
        </authorList>
    </citation>
    <scope>NUCLEOTIDE SEQUENCE</scope>
    <source>
        <strain evidence="1">CCMP281</strain>
    </source>
</reference>
<name>A0A7S3AK67_9EUKA</name>
<dbReference type="AlphaFoldDB" id="A0A7S3AK67"/>
<protein>
    <recommendedName>
        <fullName evidence="2">RING-type domain-containing protein</fullName>
    </recommendedName>
</protein>
<evidence type="ECO:0008006" key="2">
    <source>
        <dbReference type="Google" id="ProtNLM"/>
    </source>
</evidence>
<dbReference type="EMBL" id="HBHX01012873">
    <property type="protein sequence ID" value="CAE0106515.1"/>
    <property type="molecule type" value="Transcribed_RNA"/>
</dbReference>
<accession>A0A7S3AK67</accession>
<sequence length="131" mass="15475">MGERERRLSAARTRILEENLTLKCPRCKQAFFDFQGCTALDCSRCSCKFCGWCLHDCGDKDAHPHVANCDVKPPECDVFYPRPLERFNRHWRERKAMLVRQTLNEMLHDDAERAEVREALREHLQEFAHLL</sequence>
<organism evidence="1">
    <name type="scientific">Haptolina ericina</name>
    <dbReference type="NCBI Taxonomy" id="156174"/>
    <lineage>
        <taxon>Eukaryota</taxon>
        <taxon>Haptista</taxon>
        <taxon>Haptophyta</taxon>
        <taxon>Prymnesiophyceae</taxon>
        <taxon>Prymnesiales</taxon>
        <taxon>Prymnesiaceae</taxon>
        <taxon>Haptolina</taxon>
    </lineage>
</organism>
<dbReference type="SUPFAM" id="SSF57850">
    <property type="entry name" value="RING/U-box"/>
    <property type="match status" value="1"/>
</dbReference>
<proteinExistence type="predicted"/>
<dbReference type="Gene3D" id="1.20.120.1750">
    <property type="match status" value="1"/>
</dbReference>
<evidence type="ECO:0000313" key="1">
    <source>
        <dbReference type="EMBL" id="CAE0106515.1"/>
    </source>
</evidence>
<gene>
    <name evidence="1" type="ORF">HERI1096_LOCUS7174</name>
</gene>